<evidence type="ECO:0000259" key="2">
    <source>
        <dbReference type="Pfam" id="PF00582"/>
    </source>
</evidence>
<dbReference type="InterPro" id="IPR006015">
    <property type="entry name" value="Universal_stress_UspA"/>
</dbReference>
<dbReference type="PRINTS" id="PR01438">
    <property type="entry name" value="UNVRSLSTRESS"/>
</dbReference>
<dbReference type="PANTHER" id="PTHR46268">
    <property type="entry name" value="STRESS RESPONSE PROTEIN NHAX"/>
    <property type="match status" value="1"/>
</dbReference>
<feature type="domain" description="UspA" evidence="2">
    <location>
        <begin position="14"/>
        <end position="148"/>
    </location>
</feature>
<proteinExistence type="inferred from homology"/>
<dbReference type="Gene3D" id="3.40.50.620">
    <property type="entry name" value="HUPs"/>
    <property type="match status" value="2"/>
</dbReference>
<organism evidence="3 4">
    <name type="scientific">Aeromicrobium wangtongii</name>
    <dbReference type="NCBI Taxonomy" id="2969247"/>
    <lineage>
        <taxon>Bacteria</taxon>
        <taxon>Bacillati</taxon>
        <taxon>Actinomycetota</taxon>
        <taxon>Actinomycetes</taxon>
        <taxon>Propionibacteriales</taxon>
        <taxon>Nocardioidaceae</taxon>
        <taxon>Aeromicrobium</taxon>
    </lineage>
</organism>
<keyword evidence="4" id="KW-1185">Reference proteome</keyword>
<dbReference type="InterPro" id="IPR006016">
    <property type="entry name" value="UspA"/>
</dbReference>
<dbReference type="CDD" id="cd00293">
    <property type="entry name" value="USP-like"/>
    <property type="match status" value="1"/>
</dbReference>
<evidence type="ECO:0000256" key="1">
    <source>
        <dbReference type="ARBA" id="ARBA00008791"/>
    </source>
</evidence>
<gene>
    <name evidence="3" type="ORF">NQV15_10310</name>
</gene>
<name>A0ABY5M651_9ACTN</name>
<comment type="similarity">
    <text evidence="1">Belongs to the universal stress protein A family.</text>
</comment>
<dbReference type="InterPro" id="IPR014729">
    <property type="entry name" value="Rossmann-like_a/b/a_fold"/>
</dbReference>
<dbReference type="PANTHER" id="PTHR46268:SF6">
    <property type="entry name" value="UNIVERSAL STRESS PROTEIN UP12"/>
    <property type="match status" value="1"/>
</dbReference>
<dbReference type="Proteomes" id="UP001316184">
    <property type="component" value="Chromosome"/>
</dbReference>
<evidence type="ECO:0000313" key="4">
    <source>
        <dbReference type="Proteomes" id="UP001316184"/>
    </source>
</evidence>
<accession>A0ABY5M651</accession>
<reference evidence="3 4" key="1">
    <citation type="submission" date="2022-08" db="EMBL/GenBank/DDBJ databases">
        <title>novel species in genus Aeromicrobium.</title>
        <authorList>
            <person name="Ye L."/>
        </authorList>
    </citation>
    <scope>NUCLEOTIDE SEQUENCE [LARGE SCALE GENOMIC DNA]</scope>
    <source>
        <strain evidence="4">zg-Y1379</strain>
    </source>
</reference>
<dbReference type="RefSeq" id="WP_232399737.1">
    <property type="nucleotide sequence ID" value="NZ_CP102173.1"/>
</dbReference>
<dbReference type="SUPFAM" id="SSF52402">
    <property type="entry name" value="Adenine nucleotide alpha hydrolases-like"/>
    <property type="match status" value="2"/>
</dbReference>
<evidence type="ECO:0000313" key="3">
    <source>
        <dbReference type="EMBL" id="UUP12252.1"/>
    </source>
</evidence>
<sequence length="288" mass="30716">MTTAQHEATRTTTKPVVVGVMGKQSSVLTFAMQEAAETHSPLTVMHSTGLAMQAGDLYADREVLGELRAHGRTLLDEVKEFVQHEAPDLQAEYVLTAVPPMQALEDASRGARALIVGSDHVPWFDRLLLSEVAGRLARHTDCPVVVVPELNSAHTHDGSIILPLDGDTVADGAIRFAFEHAAAHHTAVRVLHVIAPRTLADEAEAIKADVEKVIAGWRTTYPDIPVETSFSIGEPEPAIIRSTSGARLVVVARPRSHRALAASGSLATQVLRGAHCPVAVVPVDYAGA</sequence>
<dbReference type="Pfam" id="PF00582">
    <property type="entry name" value="Usp"/>
    <property type="match status" value="2"/>
</dbReference>
<feature type="domain" description="UspA" evidence="2">
    <location>
        <begin position="160"/>
        <end position="282"/>
    </location>
</feature>
<protein>
    <submittedName>
        <fullName evidence="3">Universal stress protein</fullName>
    </submittedName>
</protein>
<dbReference type="EMBL" id="CP102173">
    <property type="protein sequence ID" value="UUP12252.1"/>
    <property type="molecule type" value="Genomic_DNA"/>
</dbReference>